<dbReference type="AlphaFoldDB" id="A0A165D980"/>
<gene>
    <name evidence="2" type="ORF">LAESUDRAFT_728212</name>
</gene>
<organism evidence="2 3">
    <name type="scientific">Laetiporus sulphureus 93-53</name>
    <dbReference type="NCBI Taxonomy" id="1314785"/>
    <lineage>
        <taxon>Eukaryota</taxon>
        <taxon>Fungi</taxon>
        <taxon>Dikarya</taxon>
        <taxon>Basidiomycota</taxon>
        <taxon>Agaricomycotina</taxon>
        <taxon>Agaricomycetes</taxon>
        <taxon>Polyporales</taxon>
        <taxon>Laetiporus</taxon>
    </lineage>
</organism>
<accession>A0A165D980</accession>
<reference evidence="2 3" key="1">
    <citation type="journal article" date="2016" name="Mol. Biol. Evol.">
        <title>Comparative Genomics of Early-Diverging Mushroom-Forming Fungi Provides Insights into the Origins of Lignocellulose Decay Capabilities.</title>
        <authorList>
            <person name="Nagy L.G."/>
            <person name="Riley R."/>
            <person name="Tritt A."/>
            <person name="Adam C."/>
            <person name="Daum C."/>
            <person name="Floudas D."/>
            <person name="Sun H."/>
            <person name="Yadav J.S."/>
            <person name="Pangilinan J."/>
            <person name="Larsson K.H."/>
            <person name="Matsuura K."/>
            <person name="Barry K."/>
            <person name="Labutti K."/>
            <person name="Kuo R."/>
            <person name="Ohm R.A."/>
            <person name="Bhattacharya S.S."/>
            <person name="Shirouzu T."/>
            <person name="Yoshinaga Y."/>
            <person name="Martin F.M."/>
            <person name="Grigoriev I.V."/>
            <person name="Hibbett D.S."/>
        </authorList>
    </citation>
    <scope>NUCLEOTIDE SEQUENCE [LARGE SCALE GENOMIC DNA]</scope>
    <source>
        <strain evidence="2 3">93-53</strain>
    </source>
</reference>
<name>A0A165D980_9APHY</name>
<feature type="region of interest" description="Disordered" evidence="1">
    <location>
        <begin position="54"/>
        <end position="79"/>
    </location>
</feature>
<dbReference type="InParanoid" id="A0A165D980"/>
<keyword evidence="3" id="KW-1185">Reference proteome</keyword>
<sequence>MPKLTSFGGHDEQSALPNFEASRFSGCVCCVLIERAICLTFDISHVPVARREHVIGSTSTSSPVRSDLELPSRDASRTL</sequence>
<dbReference type="EMBL" id="KV427637">
    <property type="protein sequence ID" value="KZT04370.1"/>
    <property type="molecule type" value="Genomic_DNA"/>
</dbReference>
<evidence type="ECO:0000313" key="3">
    <source>
        <dbReference type="Proteomes" id="UP000076871"/>
    </source>
</evidence>
<dbReference type="GeneID" id="63826421"/>
<protein>
    <submittedName>
        <fullName evidence="2">Uncharacterized protein</fullName>
    </submittedName>
</protein>
<feature type="compositionally biased region" description="Basic and acidic residues" evidence="1">
    <location>
        <begin position="66"/>
        <end position="79"/>
    </location>
</feature>
<dbReference type="Proteomes" id="UP000076871">
    <property type="component" value="Unassembled WGS sequence"/>
</dbReference>
<evidence type="ECO:0000313" key="2">
    <source>
        <dbReference type="EMBL" id="KZT04370.1"/>
    </source>
</evidence>
<dbReference type="RefSeq" id="XP_040762110.1">
    <property type="nucleotide sequence ID" value="XM_040909392.1"/>
</dbReference>
<proteinExistence type="predicted"/>
<evidence type="ECO:0000256" key="1">
    <source>
        <dbReference type="SAM" id="MobiDB-lite"/>
    </source>
</evidence>